<feature type="transmembrane region" description="Helical" evidence="1">
    <location>
        <begin position="104"/>
        <end position="122"/>
    </location>
</feature>
<keyword evidence="3" id="KW-1185">Reference proteome</keyword>
<reference evidence="2 3" key="1">
    <citation type="submission" date="2019-05" db="EMBL/GenBank/DDBJ databases">
        <title>Another draft genome of Portunus trituberculatus and its Hox gene families provides insights of decapod evolution.</title>
        <authorList>
            <person name="Jeong J.-H."/>
            <person name="Song I."/>
            <person name="Kim S."/>
            <person name="Choi T."/>
            <person name="Kim D."/>
            <person name="Ryu S."/>
            <person name="Kim W."/>
        </authorList>
    </citation>
    <scope>NUCLEOTIDE SEQUENCE [LARGE SCALE GENOMIC DNA]</scope>
    <source>
        <tissue evidence="2">Muscle</tissue>
    </source>
</reference>
<feature type="transmembrane region" description="Helical" evidence="1">
    <location>
        <begin position="78"/>
        <end position="98"/>
    </location>
</feature>
<evidence type="ECO:0000256" key="1">
    <source>
        <dbReference type="SAM" id="Phobius"/>
    </source>
</evidence>
<name>A0A5B7JJ26_PORTR</name>
<keyword evidence="1" id="KW-1133">Transmembrane helix</keyword>
<evidence type="ECO:0000313" key="3">
    <source>
        <dbReference type="Proteomes" id="UP000324222"/>
    </source>
</evidence>
<evidence type="ECO:0000313" key="2">
    <source>
        <dbReference type="EMBL" id="MPC94373.1"/>
    </source>
</evidence>
<accession>A0A5B7JJ26</accession>
<keyword evidence="1" id="KW-0472">Membrane</keyword>
<sequence>MREPTRLPPTCSFTPSDRQSIARCVGYERNPTSINKSDSPSFLPSLSPHSPRVRSRLPLRLRQACGTGVCNENDVISLFYLLGSVSLLSGLLCMYKGALAWLGLAWLGLAWFGLVWFSLTVLS</sequence>
<dbReference type="AlphaFoldDB" id="A0A5B7JJ26"/>
<proteinExistence type="predicted"/>
<dbReference type="Proteomes" id="UP000324222">
    <property type="component" value="Unassembled WGS sequence"/>
</dbReference>
<comment type="caution">
    <text evidence="2">The sequence shown here is derived from an EMBL/GenBank/DDBJ whole genome shotgun (WGS) entry which is preliminary data.</text>
</comment>
<keyword evidence="1" id="KW-0812">Transmembrane</keyword>
<organism evidence="2 3">
    <name type="scientific">Portunus trituberculatus</name>
    <name type="common">Swimming crab</name>
    <name type="synonym">Neptunus trituberculatus</name>
    <dbReference type="NCBI Taxonomy" id="210409"/>
    <lineage>
        <taxon>Eukaryota</taxon>
        <taxon>Metazoa</taxon>
        <taxon>Ecdysozoa</taxon>
        <taxon>Arthropoda</taxon>
        <taxon>Crustacea</taxon>
        <taxon>Multicrustacea</taxon>
        <taxon>Malacostraca</taxon>
        <taxon>Eumalacostraca</taxon>
        <taxon>Eucarida</taxon>
        <taxon>Decapoda</taxon>
        <taxon>Pleocyemata</taxon>
        <taxon>Brachyura</taxon>
        <taxon>Eubrachyura</taxon>
        <taxon>Portunoidea</taxon>
        <taxon>Portunidae</taxon>
        <taxon>Portuninae</taxon>
        <taxon>Portunus</taxon>
    </lineage>
</organism>
<dbReference type="EMBL" id="VSRR010098274">
    <property type="protein sequence ID" value="MPC94373.1"/>
    <property type="molecule type" value="Genomic_DNA"/>
</dbReference>
<protein>
    <submittedName>
        <fullName evidence="2">Uncharacterized protein</fullName>
    </submittedName>
</protein>
<gene>
    <name evidence="2" type="ORF">E2C01_089540</name>
</gene>